<dbReference type="InterPro" id="IPR029044">
    <property type="entry name" value="Nucleotide-diphossugar_trans"/>
</dbReference>
<name>A0A0M6XM40_9RHOB</name>
<dbReference type="Pfam" id="PF00535">
    <property type="entry name" value="Glycos_transf_2"/>
    <property type="match status" value="1"/>
</dbReference>
<reference evidence="6 7" key="1">
    <citation type="submission" date="2015-07" db="EMBL/GenBank/DDBJ databases">
        <authorList>
            <person name="Noorani M."/>
        </authorList>
    </citation>
    <scope>NUCLEOTIDE SEQUENCE [LARGE SCALE GENOMIC DNA]</scope>
    <source>
        <strain evidence="6 7">CECT 5088</strain>
    </source>
</reference>
<dbReference type="EMBL" id="CXPG01000005">
    <property type="protein sequence ID" value="CTQ31253.1"/>
    <property type="molecule type" value="Genomic_DNA"/>
</dbReference>
<dbReference type="STRING" id="282197.SAMN04488517_101748"/>
<dbReference type="InterPro" id="IPR001173">
    <property type="entry name" value="Glyco_trans_2-like"/>
</dbReference>
<dbReference type="SUPFAM" id="SSF53448">
    <property type="entry name" value="Nucleotide-diphospho-sugar transferases"/>
    <property type="match status" value="1"/>
</dbReference>
<evidence type="ECO:0000256" key="2">
    <source>
        <dbReference type="ARBA" id="ARBA00022676"/>
    </source>
</evidence>
<sequence length="351" mass="38469">MDNPSGRPDRVDAPPYSCAVINYNGADYVLRTLASILSQEPPPAEVILVDDGSTDGGPDLVAAAYPDVRIVRLPQNTGRTSVVRNAGLAAARHRFVLISDNDVTFAPEAVHRMQAVLAERADAAACTPVVLFDDGSGQICNRSHNLHFLCWSQDSSMDHATLRARGPVRGIGCGIQLLDRDRLGEVGGYDEDFVIGWGDDGELHHRMMIAGRACYSVPDAVVYHARIRGTPRYYGQIRNRLLILFKMYRLRTLILLAPLLIPFEAVLIGFLWIAGGLGDYGRAVRDVWGLRRGIGADRRRIAATRRVGDGRVLHAGRLTVPVRRSGPALRRLVRGASRVLAGYWCAVGRFA</sequence>
<keyword evidence="4" id="KW-0472">Membrane</keyword>
<dbReference type="AlphaFoldDB" id="A0A0M6XM40"/>
<dbReference type="EC" id="2.4.-.-" evidence="6"/>
<evidence type="ECO:0000313" key="6">
    <source>
        <dbReference type="EMBL" id="CTQ31253.1"/>
    </source>
</evidence>
<dbReference type="Gene3D" id="3.90.550.10">
    <property type="entry name" value="Spore Coat Polysaccharide Biosynthesis Protein SpsA, Chain A"/>
    <property type="match status" value="1"/>
</dbReference>
<evidence type="ECO:0000256" key="3">
    <source>
        <dbReference type="ARBA" id="ARBA00022679"/>
    </source>
</evidence>
<dbReference type="RefSeq" id="WP_055680770.1">
    <property type="nucleotide sequence ID" value="NZ_CXPG01000005.1"/>
</dbReference>
<keyword evidence="4" id="KW-0812">Transmembrane</keyword>
<evidence type="ECO:0000313" key="7">
    <source>
        <dbReference type="Proteomes" id="UP000048908"/>
    </source>
</evidence>
<gene>
    <name evidence="6" type="primary">epsH</name>
    <name evidence="6" type="ORF">JAN5088_00007</name>
</gene>
<keyword evidence="7" id="KW-1185">Reference proteome</keyword>
<feature type="transmembrane region" description="Helical" evidence="4">
    <location>
        <begin position="253"/>
        <end position="274"/>
    </location>
</feature>
<dbReference type="Proteomes" id="UP000048908">
    <property type="component" value="Unassembled WGS sequence"/>
</dbReference>
<keyword evidence="4" id="KW-1133">Transmembrane helix</keyword>
<proteinExistence type="inferred from homology"/>
<keyword evidence="2 6" id="KW-0328">Glycosyltransferase</keyword>
<comment type="similarity">
    <text evidence="1">Belongs to the glycosyltransferase 2 family.</text>
</comment>
<organism evidence="6 7">
    <name type="scientific">Jannaschia rubra</name>
    <dbReference type="NCBI Taxonomy" id="282197"/>
    <lineage>
        <taxon>Bacteria</taxon>
        <taxon>Pseudomonadati</taxon>
        <taxon>Pseudomonadota</taxon>
        <taxon>Alphaproteobacteria</taxon>
        <taxon>Rhodobacterales</taxon>
        <taxon>Roseobacteraceae</taxon>
        <taxon>Jannaschia</taxon>
    </lineage>
</organism>
<accession>A0A0M6XM40</accession>
<evidence type="ECO:0000259" key="5">
    <source>
        <dbReference type="Pfam" id="PF00535"/>
    </source>
</evidence>
<evidence type="ECO:0000256" key="4">
    <source>
        <dbReference type="SAM" id="Phobius"/>
    </source>
</evidence>
<keyword evidence="3 6" id="KW-0808">Transferase</keyword>
<feature type="domain" description="Glycosyltransferase 2-like" evidence="5">
    <location>
        <begin position="17"/>
        <end position="135"/>
    </location>
</feature>
<dbReference type="PANTHER" id="PTHR43179:SF12">
    <property type="entry name" value="GALACTOFURANOSYLTRANSFERASE GLFT2"/>
    <property type="match status" value="1"/>
</dbReference>
<evidence type="ECO:0000256" key="1">
    <source>
        <dbReference type="ARBA" id="ARBA00006739"/>
    </source>
</evidence>
<dbReference type="OrthoDB" id="5291101at2"/>
<protein>
    <submittedName>
        <fullName evidence="6">Putative glycosyltransferase EpsH</fullName>
        <ecNumber evidence="6">2.4.-.-</ecNumber>
    </submittedName>
</protein>
<dbReference type="PANTHER" id="PTHR43179">
    <property type="entry name" value="RHAMNOSYLTRANSFERASE WBBL"/>
    <property type="match status" value="1"/>
</dbReference>
<dbReference type="GO" id="GO:0016757">
    <property type="term" value="F:glycosyltransferase activity"/>
    <property type="evidence" value="ECO:0007669"/>
    <property type="project" value="UniProtKB-KW"/>
</dbReference>